<evidence type="ECO:0000313" key="2">
    <source>
        <dbReference type="Proteomes" id="UP000488299"/>
    </source>
</evidence>
<proteinExistence type="predicted"/>
<sequence length="103" mass="11567">MSNKSIRPVDRLILQNQIIQSQILEHLSLTNVGHMNHFASLMLNLSSMAASIGMPASQREKILQNVQVVLDNIDRLEGLNKHISHSIAAMEQEIENLENQNSL</sequence>
<accession>A0A7J5TZN8</accession>
<keyword evidence="2" id="KW-1185">Reference proteome</keyword>
<reference evidence="1 2" key="1">
    <citation type="submission" date="2019-10" db="EMBL/GenBank/DDBJ databases">
        <title>Rudanella paleaurantiibacter sp. nov., isolated from sludge.</title>
        <authorList>
            <person name="Xu S.Q."/>
        </authorList>
    </citation>
    <scope>NUCLEOTIDE SEQUENCE [LARGE SCALE GENOMIC DNA]</scope>
    <source>
        <strain evidence="1 2">HX-22-17</strain>
    </source>
</reference>
<dbReference type="Proteomes" id="UP000488299">
    <property type="component" value="Unassembled WGS sequence"/>
</dbReference>
<gene>
    <name evidence="1" type="ORF">F5984_08970</name>
</gene>
<dbReference type="AlphaFoldDB" id="A0A7J5TZN8"/>
<comment type="caution">
    <text evidence="1">The sequence shown here is derived from an EMBL/GenBank/DDBJ whole genome shotgun (WGS) entry which is preliminary data.</text>
</comment>
<dbReference type="EMBL" id="WELI01000003">
    <property type="protein sequence ID" value="KAB7730953.1"/>
    <property type="molecule type" value="Genomic_DNA"/>
</dbReference>
<protein>
    <submittedName>
        <fullName evidence="1">Uncharacterized protein</fullName>
    </submittedName>
</protein>
<dbReference type="RefSeq" id="WP_152123943.1">
    <property type="nucleotide sequence ID" value="NZ_WELI01000003.1"/>
</dbReference>
<evidence type="ECO:0000313" key="1">
    <source>
        <dbReference type="EMBL" id="KAB7730953.1"/>
    </source>
</evidence>
<name>A0A7J5TZN8_9BACT</name>
<organism evidence="1 2">
    <name type="scientific">Rudanella paleaurantiibacter</name>
    <dbReference type="NCBI Taxonomy" id="2614655"/>
    <lineage>
        <taxon>Bacteria</taxon>
        <taxon>Pseudomonadati</taxon>
        <taxon>Bacteroidota</taxon>
        <taxon>Cytophagia</taxon>
        <taxon>Cytophagales</taxon>
        <taxon>Cytophagaceae</taxon>
        <taxon>Rudanella</taxon>
    </lineage>
</organism>